<organism evidence="3 4">
    <name type="scientific">Pacificimonas aurantium</name>
    <dbReference type="NCBI Taxonomy" id="1250540"/>
    <lineage>
        <taxon>Bacteria</taxon>
        <taxon>Pseudomonadati</taxon>
        <taxon>Pseudomonadota</taxon>
        <taxon>Alphaproteobacteria</taxon>
        <taxon>Sphingomonadales</taxon>
        <taxon>Sphingosinicellaceae</taxon>
        <taxon>Pacificimonas</taxon>
    </lineage>
</organism>
<dbReference type="PROSITE" id="PS50076">
    <property type="entry name" value="DNAJ_2"/>
    <property type="match status" value="1"/>
</dbReference>
<accession>A0ABS7WGK0</accession>
<dbReference type="Pfam" id="PF00226">
    <property type="entry name" value="DnaJ"/>
    <property type="match status" value="1"/>
</dbReference>
<sequence length="243" mass="27333">MQRALVFDGQPVRRQCGFQPPGHLGLYLSACHNPLLSQLCSAPIWGLVSEGHGSRPDKDSPPRRRRERFHGRVERDGLCERPGCREPGEFRAPRSGSGSGDGPPDWQYFCLDHVREFNAGYSWRGDDARKSQRTWDRATSAFASNAYAGAFDDELGIMRGRFGPDVFPETAADSGVRLSPEDHRALEAFGLDRKASMRDIRARYKELVRRFHPDMNGGDRSHEGELQAVIDAYTQLRRSPAFS</sequence>
<evidence type="ECO:0000256" key="1">
    <source>
        <dbReference type="SAM" id="MobiDB-lite"/>
    </source>
</evidence>
<gene>
    <name evidence="3" type="ORF">KCN53_02665</name>
</gene>
<proteinExistence type="predicted"/>
<dbReference type="SUPFAM" id="SSF46565">
    <property type="entry name" value="Chaperone J-domain"/>
    <property type="match status" value="1"/>
</dbReference>
<dbReference type="Gene3D" id="1.10.287.110">
    <property type="entry name" value="DnaJ domain"/>
    <property type="match status" value="1"/>
</dbReference>
<dbReference type="CDD" id="cd06257">
    <property type="entry name" value="DnaJ"/>
    <property type="match status" value="1"/>
</dbReference>
<evidence type="ECO:0000313" key="4">
    <source>
        <dbReference type="Proteomes" id="UP000824621"/>
    </source>
</evidence>
<feature type="compositionally biased region" description="Basic and acidic residues" evidence="1">
    <location>
        <begin position="70"/>
        <end position="92"/>
    </location>
</feature>
<feature type="domain" description="J" evidence="2">
    <location>
        <begin position="184"/>
        <end position="241"/>
    </location>
</feature>
<feature type="region of interest" description="Disordered" evidence="1">
    <location>
        <begin position="50"/>
        <end position="102"/>
    </location>
</feature>
<dbReference type="Proteomes" id="UP000824621">
    <property type="component" value="Unassembled WGS sequence"/>
</dbReference>
<dbReference type="InterPro" id="IPR036869">
    <property type="entry name" value="J_dom_sf"/>
</dbReference>
<evidence type="ECO:0000259" key="2">
    <source>
        <dbReference type="PROSITE" id="PS50076"/>
    </source>
</evidence>
<reference evidence="3 4" key="1">
    <citation type="submission" date="2021-04" db="EMBL/GenBank/DDBJ databases">
        <authorList>
            <person name="Pira H."/>
            <person name="Risdian C."/>
            <person name="Wink J."/>
        </authorList>
    </citation>
    <scope>NUCLEOTIDE SEQUENCE [LARGE SCALE GENOMIC DNA]</scope>
    <source>
        <strain evidence="3 4">DSM 107782</strain>
    </source>
</reference>
<dbReference type="SMART" id="SM00271">
    <property type="entry name" value="DnaJ"/>
    <property type="match status" value="1"/>
</dbReference>
<evidence type="ECO:0000313" key="3">
    <source>
        <dbReference type="EMBL" id="MBZ6377534.1"/>
    </source>
</evidence>
<comment type="caution">
    <text evidence="3">The sequence shown here is derived from an EMBL/GenBank/DDBJ whole genome shotgun (WGS) entry which is preliminary data.</text>
</comment>
<dbReference type="EMBL" id="JAGSGB010000001">
    <property type="protein sequence ID" value="MBZ6377534.1"/>
    <property type="molecule type" value="Genomic_DNA"/>
</dbReference>
<dbReference type="InterPro" id="IPR001623">
    <property type="entry name" value="DnaJ_domain"/>
</dbReference>
<name>A0ABS7WGK0_9SPHN</name>
<protein>
    <submittedName>
        <fullName evidence="3">J domain-containing protein</fullName>
    </submittedName>
</protein>
<keyword evidence="4" id="KW-1185">Reference proteome</keyword>
<feature type="compositionally biased region" description="Basic and acidic residues" evidence="1">
    <location>
        <begin position="52"/>
        <end position="62"/>
    </location>
</feature>